<feature type="domain" description="PLD phosphodiesterase" evidence="7">
    <location>
        <begin position="75"/>
        <end position="102"/>
    </location>
</feature>
<organism evidence="8 9">
    <name type="scientific">Dictyobacter arantiisoli</name>
    <dbReference type="NCBI Taxonomy" id="2014874"/>
    <lineage>
        <taxon>Bacteria</taxon>
        <taxon>Bacillati</taxon>
        <taxon>Chloroflexota</taxon>
        <taxon>Ktedonobacteria</taxon>
        <taxon>Ktedonobacterales</taxon>
        <taxon>Dictyobacteraceae</taxon>
        <taxon>Dictyobacter</taxon>
    </lineage>
</organism>
<dbReference type="AlphaFoldDB" id="A0A5A5T8M7"/>
<keyword evidence="4" id="KW-0378">Hydrolase</keyword>
<dbReference type="EMBL" id="BIXY01000015">
    <property type="protein sequence ID" value="GCF07831.1"/>
    <property type="molecule type" value="Genomic_DNA"/>
</dbReference>
<gene>
    <name evidence="8" type="ORF">KDI_13950</name>
</gene>
<comment type="catalytic activity">
    <reaction evidence="1">
        <text>a 1,2-diacyl-sn-glycero-3-phosphocholine + H2O = a 1,2-diacyl-sn-glycero-3-phosphate + choline + H(+)</text>
        <dbReference type="Rhea" id="RHEA:14445"/>
        <dbReference type="ChEBI" id="CHEBI:15354"/>
        <dbReference type="ChEBI" id="CHEBI:15377"/>
        <dbReference type="ChEBI" id="CHEBI:15378"/>
        <dbReference type="ChEBI" id="CHEBI:57643"/>
        <dbReference type="ChEBI" id="CHEBI:58608"/>
        <dbReference type="EC" id="3.1.4.4"/>
    </reaction>
</comment>
<evidence type="ECO:0000256" key="3">
    <source>
        <dbReference type="ARBA" id="ARBA00012027"/>
    </source>
</evidence>
<proteinExistence type="inferred from homology"/>
<dbReference type="InterPro" id="IPR025202">
    <property type="entry name" value="PLD-like_dom"/>
</dbReference>
<evidence type="ECO:0000256" key="2">
    <source>
        <dbReference type="ARBA" id="ARBA00008664"/>
    </source>
</evidence>
<dbReference type="GO" id="GO:0006793">
    <property type="term" value="P:phosphorus metabolic process"/>
    <property type="evidence" value="ECO:0007669"/>
    <property type="project" value="UniProtKB-ARBA"/>
</dbReference>
<keyword evidence="9" id="KW-1185">Reference proteome</keyword>
<dbReference type="GO" id="GO:0016891">
    <property type="term" value="F:RNA endonuclease activity producing 5'-phosphomonoesters, hydrolytic mechanism"/>
    <property type="evidence" value="ECO:0007669"/>
    <property type="project" value="TreeGrafter"/>
</dbReference>
<evidence type="ECO:0000313" key="8">
    <source>
        <dbReference type="EMBL" id="GCF07831.1"/>
    </source>
</evidence>
<dbReference type="SUPFAM" id="SSF56024">
    <property type="entry name" value="Phospholipase D/nuclease"/>
    <property type="match status" value="2"/>
</dbReference>
<dbReference type="PANTHER" id="PTHR43856">
    <property type="entry name" value="CARDIOLIPIN HYDROLASE"/>
    <property type="match status" value="1"/>
</dbReference>
<evidence type="ECO:0000256" key="4">
    <source>
        <dbReference type="ARBA" id="ARBA00022801"/>
    </source>
</evidence>
<dbReference type="Pfam" id="PF13091">
    <property type="entry name" value="PLDc_2"/>
    <property type="match status" value="2"/>
</dbReference>
<reference evidence="8 9" key="1">
    <citation type="submission" date="2019-01" db="EMBL/GenBank/DDBJ databases">
        <title>Draft genome sequence of Dictyobacter sp. Uno17.</title>
        <authorList>
            <person name="Wang C.M."/>
            <person name="Zheng Y."/>
            <person name="Sakai Y."/>
            <person name="Abe K."/>
            <person name="Yokota A."/>
            <person name="Yabe S."/>
        </authorList>
    </citation>
    <scope>NUCLEOTIDE SEQUENCE [LARGE SCALE GENOMIC DNA]</scope>
    <source>
        <strain evidence="8 9">Uno17</strain>
    </source>
</reference>
<evidence type="ECO:0000313" key="9">
    <source>
        <dbReference type="Proteomes" id="UP000322530"/>
    </source>
</evidence>
<feature type="domain" description="PLD phosphodiesterase" evidence="7">
    <location>
        <begin position="228"/>
        <end position="255"/>
    </location>
</feature>
<protein>
    <recommendedName>
        <fullName evidence="3">phospholipase D</fullName>
        <ecNumber evidence="3">3.1.4.4</ecNumber>
    </recommendedName>
</protein>
<evidence type="ECO:0000256" key="6">
    <source>
        <dbReference type="ARBA" id="ARBA00023098"/>
    </source>
</evidence>
<dbReference type="GO" id="GO:0004630">
    <property type="term" value="F:phospholipase D activity"/>
    <property type="evidence" value="ECO:0007669"/>
    <property type="project" value="UniProtKB-EC"/>
</dbReference>
<dbReference type="Proteomes" id="UP000322530">
    <property type="component" value="Unassembled WGS sequence"/>
</dbReference>
<dbReference type="EC" id="3.1.4.4" evidence="3"/>
<name>A0A5A5T8M7_9CHLR</name>
<dbReference type="GO" id="GO:0016042">
    <property type="term" value="P:lipid catabolic process"/>
    <property type="evidence" value="ECO:0007669"/>
    <property type="project" value="UniProtKB-KW"/>
</dbReference>
<dbReference type="SMART" id="SM00155">
    <property type="entry name" value="PLDc"/>
    <property type="match status" value="2"/>
</dbReference>
<accession>A0A5A5T8M7</accession>
<keyword evidence="6" id="KW-0443">Lipid metabolism</keyword>
<comment type="caution">
    <text evidence="8">The sequence shown here is derived from an EMBL/GenBank/DDBJ whole genome shotgun (WGS) entry which is preliminary data.</text>
</comment>
<dbReference type="Gene3D" id="3.30.870.10">
    <property type="entry name" value="Endonuclease Chain A"/>
    <property type="match status" value="2"/>
</dbReference>
<dbReference type="CDD" id="cd09128">
    <property type="entry name" value="PLDc_unchar1_2"/>
    <property type="match status" value="1"/>
</dbReference>
<dbReference type="InterPro" id="IPR051406">
    <property type="entry name" value="PLD_domain"/>
</dbReference>
<evidence type="ECO:0000259" key="7">
    <source>
        <dbReference type="PROSITE" id="PS50035"/>
    </source>
</evidence>
<evidence type="ECO:0000256" key="5">
    <source>
        <dbReference type="ARBA" id="ARBA00022963"/>
    </source>
</evidence>
<dbReference type="PROSITE" id="PS50035">
    <property type="entry name" value="PLD"/>
    <property type="match status" value="2"/>
</dbReference>
<dbReference type="PANTHER" id="PTHR43856:SF1">
    <property type="entry name" value="MITOCHONDRIAL CARDIOLIPIN HYDROLASE"/>
    <property type="match status" value="1"/>
</dbReference>
<sequence length="289" mass="31721">MIISALAGAKKSVWLEMYLLTDKKIIQALEDAAQRQIDVRVMLEDHPYGSGSVAPNQTLDRLRAAGVTTQTTNPQFALTHEKGMVIDHHSAYIMTSNFTLSALGSSRTLQNREYGIIDNNSADVQDVESIFLADWGRTQVTFSSTHLVVSPVNSRSTFLALIQTAKQSLMIEAEEMQDNSIEQALVNAKKRGIQVQVILPSNNNSPTDNNSAGITEIKQGGIQIKEDTQLYMHAKIIIVDQQKAFVGSENISTASLTANRELGIVISDATALNALQQTFQQDWSVSQQT</sequence>
<comment type="similarity">
    <text evidence="2">Belongs to the phospholipase D family.</text>
</comment>
<dbReference type="InterPro" id="IPR001736">
    <property type="entry name" value="PLipase_D/transphosphatidylase"/>
</dbReference>
<evidence type="ECO:0000256" key="1">
    <source>
        <dbReference type="ARBA" id="ARBA00000798"/>
    </source>
</evidence>
<keyword evidence="5" id="KW-0442">Lipid degradation</keyword>